<proteinExistence type="predicted"/>
<reference evidence="1" key="1">
    <citation type="journal article" date="2021" name="Environ. Microbiol.">
        <title>Gene family expansions and transcriptome signatures uncover fungal adaptations to wood decay.</title>
        <authorList>
            <person name="Hage H."/>
            <person name="Miyauchi S."/>
            <person name="Viragh M."/>
            <person name="Drula E."/>
            <person name="Min B."/>
            <person name="Chaduli D."/>
            <person name="Navarro D."/>
            <person name="Favel A."/>
            <person name="Norest M."/>
            <person name="Lesage-Meessen L."/>
            <person name="Balint B."/>
            <person name="Merenyi Z."/>
            <person name="de Eugenio L."/>
            <person name="Morin E."/>
            <person name="Martinez A.T."/>
            <person name="Baldrian P."/>
            <person name="Stursova M."/>
            <person name="Martinez M.J."/>
            <person name="Novotny C."/>
            <person name="Magnuson J.K."/>
            <person name="Spatafora J.W."/>
            <person name="Maurice S."/>
            <person name="Pangilinan J."/>
            <person name="Andreopoulos W."/>
            <person name="LaButti K."/>
            <person name="Hundley H."/>
            <person name="Na H."/>
            <person name="Kuo A."/>
            <person name="Barry K."/>
            <person name="Lipzen A."/>
            <person name="Henrissat B."/>
            <person name="Riley R."/>
            <person name="Ahrendt S."/>
            <person name="Nagy L.G."/>
            <person name="Grigoriev I.V."/>
            <person name="Martin F."/>
            <person name="Rosso M.N."/>
        </authorList>
    </citation>
    <scope>NUCLEOTIDE SEQUENCE</scope>
    <source>
        <strain evidence="1">CBS 384.51</strain>
    </source>
</reference>
<name>A0ACB8TSQ1_9APHY</name>
<evidence type="ECO:0000313" key="2">
    <source>
        <dbReference type="Proteomes" id="UP001055072"/>
    </source>
</evidence>
<accession>A0ACB8TSQ1</accession>
<sequence>MFPMFPYPQVIPTMASPHSISKHLDSVGLENLEREDILKLAKRCGTDTIRSIRRFLAKRVRSTLSKCNASVLRVEEAAIATEVEAMEGEDVSTASEQSDEKSSVTVFDEIEEYNTPPRIIYRETEHGFVAQRIDEDPGLPSLSATITNNKNKPAYTTVLGATWPTLAVYQPEGFTQYVAEPMWDESEMLYEEEYSENTMDEDAPQQKGAILDRWELTDTSSGMEGELEADEFGVLL</sequence>
<evidence type="ECO:0000313" key="1">
    <source>
        <dbReference type="EMBL" id="KAI0085052.1"/>
    </source>
</evidence>
<gene>
    <name evidence="1" type="ORF">BDY19DRAFT_909338</name>
</gene>
<dbReference type="EMBL" id="MU274935">
    <property type="protein sequence ID" value="KAI0085052.1"/>
    <property type="molecule type" value="Genomic_DNA"/>
</dbReference>
<protein>
    <submittedName>
        <fullName evidence="1">Uncharacterized protein</fullName>
    </submittedName>
</protein>
<organism evidence="1 2">
    <name type="scientific">Irpex rosettiformis</name>
    <dbReference type="NCBI Taxonomy" id="378272"/>
    <lineage>
        <taxon>Eukaryota</taxon>
        <taxon>Fungi</taxon>
        <taxon>Dikarya</taxon>
        <taxon>Basidiomycota</taxon>
        <taxon>Agaricomycotina</taxon>
        <taxon>Agaricomycetes</taxon>
        <taxon>Polyporales</taxon>
        <taxon>Irpicaceae</taxon>
        <taxon>Irpex</taxon>
    </lineage>
</organism>
<keyword evidence="2" id="KW-1185">Reference proteome</keyword>
<comment type="caution">
    <text evidence="1">The sequence shown here is derived from an EMBL/GenBank/DDBJ whole genome shotgun (WGS) entry which is preliminary data.</text>
</comment>
<dbReference type="Proteomes" id="UP001055072">
    <property type="component" value="Unassembled WGS sequence"/>
</dbReference>